<feature type="chain" id="PRO_5045719016" description="Secreted protein" evidence="1">
    <location>
        <begin position="25"/>
        <end position="80"/>
    </location>
</feature>
<evidence type="ECO:0000313" key="3">
    <source>
        <dbReference type="Proteomes" id="UP001390339"/>
    </source>
</evidence>
<accession>A0ABR2JNU3</accession>
<name>A0ABR2JNU3_9PEZI</name>
<gene>
    <name evidence="2" type="ORF">PGQ11_001582</name>
</gene>
<organism evidence="2 3">
    <name type="scientific">Apiospora arundinis</name>
    <dbReference type="NCBI Taxonomy" id="335852"/>
    <lineage>
        <taxon>Eukaryota</taxon>
        <taxon>Fungi</taxon>
        <taxon>Dikarya</taxon>
        <taxon>Ascomycota</taxon>
        <taxon>Pezizomycotina</taxon>
        <taxon>Sordariomycetes</taxon>
        <taxon>Xylariomycetidae</taxon>
        <taxon>Amphisphaeriales</taxon>
        <taxon>Apiosporaceae</taxon>
        <taxon>Apiospora</taxon>
    </lineage>
</organism>
<evidence type="ECO:0000256" key="1">
    <source>
        <dbReference type="SAM" id="SignalP"/>
    </source>
</evidence>
<dbReference type="Proteomes" id="UP001390339">
    <property type="component" value="Unassembled WGS sequence"/>
</dbReference>
<dbReference type="EMBL" id="JAPCWZ010000001">
    <property type="protein sequence ID" value="KAK8880288.1"/>
    <property type="molecule type" value="Genomic_DNA"/>
</dbReference>
<evidence type="ECO:0000313" key="2">
    <source>
        <dbReference type="EMBL" id="KAK8880288.1"/>
    </source>
</evidence>
<protein>
    <recommendedName>
        <fullName evidence="4">Secreted protein</fullName>
    </recommendedName>
</protein>
<proteinExistence type="predicted"/>
<keyword evidence="1" id="KW-0732">Signal</keyword>
<keyword evidence="3" id="KW-1185">Reference proteome</keyword>
<sequence length="80" mass="9028">MLLVTHTMCVLMCWIAIDFEKKKGDAPLIDICIRFYDIADFFLLTYPQTCSACGVLKGGEEHHPHTIVSGISRTYSLYQG</sequence>
<feature type="signal peptide" evidence="1">
    <location>
        <begin position="1"/>
        <end position="24"/>
    </location>
</feature>
<reference evidence="2 3" key="1">
    <citation type="journal article" date="2024" name="IMA Fungus">
        <title>Apiospora arundinis, a panoply of carbohydrate-active enzymes and secondary metabolites.</title>
        <authorList>
            <person name="Sorensen T."/>
            <person name="Petersen C."/>
            <person name="Muurmann A.T."/>
            <person name="Christiansen J.V."/>
            <person name="Brundto M.L."/>
            <person name="Overgaard C.K."/>
            <person name="Boysen A.T."/>
            <person name="Wollenberg R.D."/>
            <person name="Larsen T.O."/>
            <person name="Sorensen J.L."/>
            <person name="Nielsen K.L."/>
            <person name="Sondergaard T.E."/>
        </authorList>
    </citation>
    <scope>NUCLEOTIDE SEQUENCE [LARGE SCALE GENOMIC DNA]</scope>
    <source>
        <strain evidence="2 3">AAU 773</strain>
    </source>
</reference>
<evidence type="ECO:0008006" key="4">
    <source>
        <dbReference type="Google" id="ProtNLM"/>
    </source>
</evidence>
<comment type="caution">
    <text evidence="2">The sequence shown here is derived from an EMBL/GenBank/DDBJ whole genome shotgun (WGS) entry which is preliminary data.</text>
</comment>